<keyword evidence="2" id="KW-1185">Reference proteome</keyword>
<accession>A0A5B7F3K9</accession>
<name>A0A5B7F3K9_PORTR</name>
<dbReference type="EMBL" id="VSRR010004490">
    <property type="protein sequence ID" value="MPC39829.1"/>
    <property type="molecule type" value="Genomic_DNA"/>
</dbReference>
<reference evidence="1 2" key="1">
    <citation type="submission" date="2019-05" db="EMBL/GenBank/DDBJ databases">
        <title>Another draft genome of Portunus trituberculatus and its Hox gene families provides insights of decapod evolution.</title>
        <authorList>
            <person name="Jeong J.-H."/>
            <person name="Song I."/>
            <person name="Kim S."/>
            <person name="Choi T."/>
            <person name="Kim D."/>
            <person name="Ryu S."/>
            <person name="Kim W."/>
        </authorList>
    </citation>
    <scope>NUCLEOTIDE SEQUENCE [LARGE SCALE GENOMIC DNA]</scope>
    <source>
        <tissue evidence="1">Muscle</tissue>
    </source>
</reference>
<dbReference type="AlphaFoldDB" id="A0A5B7F3K9"/>
<evidence type="ECO:0000313" key="2">
    <source>
        <dbReference type="Proteomes" id="UP000324222"/>
    </source>
</evidence>
<sequence>MSADTRIGVGRAHRVVNRPTLAILQHLPKVTGLDFPATLHTTPRTACTDDQVDTAGGVDVSGGEAGLRTLVVGLKRTSRPRRPRPGVAEREVTAGFGSLTLHRGGWDEAAVDGTGAT</sequence>
<gene>
    <name evidence="1" type="ORF">E2C01_033378</name>
</gene>
<evidence type="ECO:0000313" key="1">
    <source>
        <dbReference type="EMBL" id="MPC39829.1"/>
    </source>
</evidence>
<organism evidence="1 2">
    <name type="scientific">Portunus trituberculatus</name>
    <name type="common">Swimming crab</name>
    <name type="synonym">Neptunus trituberculatus</name>
    <dbReference type="NCBI Taxonomy" id="210409"/>
    <lineage>
        <taxon>Eukaryota</taxon>
        <taxon>Metazoa</taxon>
        <taxon>Ecdysozoa</taxon>
        <taxon>Arthropoda</taxon>
        <taxon>Crustacea</taxon>
        <taxon>Multicrustacea</taxon>
        <taxon>Malacostraca</taxon>
        <taxon>Eumalacostraca</taxon>
        <taxon>Eucarida</taxon>
        <taxon>Decapoda</taxon>
        <taxon>Pleocyemata</taxon>
        <taxon>Brachyura</taxon>
        <taxon>Eubrachyura</taxon>
        <taxon>Portunoidea</taxon>
        <taxon>Portunidae</taxon>
        <taxon>Portuninae</taxon>
        <taxon>Portunus</taxon>
    </lineage>
</organism>
<protein>
    <submittedName>
        <fullName evidence="1">Uncharacterized protein</fullName>
    </submittedName>
</protein>
<proteinExistence type="predicted"/>
<comment type="caution">
    <text evidence="1">The sequence shown here is derived from an EMBL/GenBank/DDBJ whole genome shotgun (WGS) entry which is preliminary data.</text>
</comment>
<dbReference type="Proteomes" id="UP000324222">
    <property type="component" value="Unassembled WGS sequence"/>
</dbReference>